<organism evidence="4 5">
    <name type="scientific">Pedobacter alpinus</name>
    <dbReference type="NCBI Taxonomy" id="1590643"/>
    <lineage>
        <taxon>Bacteria</taxon>
        <taxon>Pseudomonadati</taxon>
        <taxon>Bacteroidota</taxon>
        <taxon>Sphingobacteriia</taxon>
        <taxon>Sphingobacteriales</taxon>
        <taxon>Sphingobacteriaceae</taxon>
        <taxon>Pedobacter</taxon>
    </lineage>
</organism>
<name>A0ABW5TUL6_9SPHI</name>
<feature type="domain" description="PKD/Chitinase" evidence="3">
    <location>
        <begin position="40"/>
        <end position="119"/>
    </location>
</feature>
<comment type="caution">
    <text evidence="4">The sequence shown here is derived from an EMBL/GenBank/DDBJ whole genome shotgun (WGS) entry which is preliminary data.</text>
</comment>
<evidence type="ECO:0000313" key="5">
    <source>
        <dbReference type="Proteomes" id="UP001597546"/>
    </source>
</evidence>
<dbReference type="InterPro" id="IPR022409">
    <property type="entry name" value="PKD/Chitinase_dom"/>
</dbReference>
<evidence type="ECO:0000256" key="2">
    <source>
        <dbReference type="SAM" id="SignalP"/>
    </source>
</evidence>
<keyword evidence="5" id="KW-1185">Reference proteome</keyword>
<feature type="signal peptide" evidence="2">
    <location>
        <begin position="1"/>
        <end position="19"/>
    </location>
</feature>
<evidence type="ECO:0000313" key="4">
    <source>
        <dbReference type="EMBL" id="MFD2732564.1"/>
    </source>
</evidence>
<evidence type="ECO:0000259" key="3">
    <source>
        <dbReference type="SMART" id="SM00089"/>
    </source>
</evidence>
<sequence length="689" mass="74153">MRKYRFILSIVLLTLVVGACKKTYDDISFVQNESAPDKLSALFEITQDNTGLVTITPNGEGATAYDIYFGDATTIPAKVQPGANIVHKYAEGVFNVKIVAYNASGKTTEATQPLTVSFKAPENLVVTTAIDAANNFKLNVSAKADFETMFKVYYGDAGANEVPVTFLEGDVVSHVYAAIGNYTVRIIAFSGGAATTTFTKVISIVDPVLLPVTFESTTLNYAFSNFDGGVVTVIANPNSGGINTSAKVGKMVKNAGQPWGGSVLKLGENINFTANKVFRMKVYSPRVGAKVLLKVENAADGTINFEKEVTTTVANQWEDLAFDYRTIDAAKVYNNLVLIFDYGTMGNGTANFTWLFDDIRLTNQMPTGVLSLPVTFDLANVNYTVTDFGNANTNEAAADPAGGSNKVAKTTKPSGAETWAGTTMGSYFASKIPFTATQTQMSIRVYSPAAGIRVRLKVENHTDNTKSVETEAMTLAANTWETLVFDFANSSAGTSALNIANNYDMASLFFDFGKAGDGKVFYWDDVTFLTANVIPEYLALPVTFQSTKITYAFGDFEGGVVSVVNNPSASGINTSSKVAKMVKNAGAVYAGSALELVNPINFSVKKTMKMKVYSPRVGAKYLLKVEGPNGAQYEKEVLSTTANAWEELTFDFSAIPAGSYTRIVWIMDLGTVGDGSANFTYYMDDITQI</sequence>
<gene>
    <name evidence="4" type="ORF">ACFSSE_12720</name>
</gene>
<evidence type="ECO:0000256" key="1">
    <source>
        <dbReference type="SAM" id="MobiDB-lite"/>
    </source>
</evidence>
<dbReference type="RefSeq" id="WP_379047112.1">
    <property type="nucleotide sequence ID" value="NZ_JBHSKW010000064.1"/>
</dbReference>
<proteinExistence type="predicted"/>
<protein>
    <recommendedName>
        <fullName evidence="3">PKD/Chitinase domain-containing protein</fullName>
    </recommendedName>
</protein>
<dbReference type="SMART" id="SM00089">
    <property type="entry name" value="PKD"/>
    <property type="match status" value="2"/>
</dbReference>
<feature type="chain" id="PRO_5046401507" description="PKD/Chitinase domain-containing protein" evidence="2">
    <location>
        <begin position="20"/>
        <end position="689"/>
    </location>
</feature>
<keyword evidence="2" id="KW-0732">Signal</keyword>
<dbReference type="Gene3D" id="2.60.120.260">
    <property type="entry name" value="Galactose-binding domain-like"/>
    <property type="match status" value="2"/>
</dbReference>
<feature type="region of interest" description="Disordered" evidence="1">
    <location>
        <begin position="395"/>
        <end position="414"/>
    </location>
</feature>
<dbReference type="PROSITE" id="PS51257">
    <property type="entry name" value="PROKAR_LIPOPROTEIN"/>
    <property type="match status" value="1"/>
</dbReference>
<dbReference type="EMBL" id="JBHULV010000045">
    <property type="protein sequence ID" value="MFD2732564.1"/>
    <property type="molecule type" value="Genomic_DNA"/>
</dbReference>
<reference evidence="5" key="1">
    <citation type="journal article" date="2019" name="Int. J. Syst. Evol. Microbiol.">
        <title>The Global Catalogue of Microorganisms (GCM) 10K type strain sequencing project: providing services to taxonomists for standard genome sequencing and annotation.</title>
        <authorList>
            <consortium name="The Broad Institute Genomics Platform"/>
            <consortium name="The Broad Institute Genome Sequencing Center for Infectious Disease"/>
            <person name="Wu L."/>
            <person name="Ma J."/>
        </authorList>
    </citation>
    <scope>NUCLEOTIDE SEQUENCE [LARGE SCALE GENOMIC DNA]</scope>
    <source>
        <strain evidence="5">KCTC 42456</strain>
    </source>
</reference>
<accession>A0ABW5TUL6</accession>
<dbReference type="Proteomes" id="UP001597546">
    <property type="component" value="Unassembled WGS sequence"/>
</dbReference>
<feature type="domain" description="PKD/Chitinase" evidence="3">
    <location>
        <begin position="123"/>
        <end position="207"/>
    </location>
</feature>